<dbReference type="GO" id="GO:0003887">
    <property type="term" value="F:DNA-directed DNA polymerase activity"/>
    <property type="evidence" value="ECO:0007669"/>
    <property type="project" value="InterPro"/>
</dbReference>
<proteinExistence type="inferred from homology"/>
<dbReference type="RefSeq" id="WP_159443657.1">
    <property type="nucleotide sequence ID" value="NZ_FUWX01000051.1"/>
</dbReference>
<name>A0A1T4RAJ1_9FUSO</name>
<gene>
    <name evidence="3" type="ORF">SAMN02745174_02631</name>
</gene>
<evidence type="ECO:0000313" key="3">
    <source>
        <dbReference type="EMBL" id="SKA12826.1"/>
    </source>
</evidence>
<dbReference type="EMBL" id="FUWX01000051">
    <property type="protein sequence ID" value="SKA12826.1"/>
    <property type="molecule type" value="Genomic_DNA"/>
</dbReference>
<accession>A0A1T4RAJ1</accession>
<dbReference type="OrthoDB" id="80084at2"/>
<keyword evidence="4" id="KW-1185">Reference proteome</keyword>
<evidence type="ECO:0000256" key="1">
    <source>
        <dbReference type="ARBA" id="ARBA00038283"/>
    </source>
</evidence>
<evidence type="ECO:0000313" key="4">
    <source>
        <dbReference type="Proteomes" id="UP000191153"/>
    </source>
</evidence>
<dbReference type="Pfam" id="PF01051">
    <property type="entry name" value="Rep3_N"/>
    <property type="match status" value="1"/>
</dbReference>
<protein>
    <submittedName>
        <fullName evidence="3">Initiator Replication protein</fullName>
    </submittedName>
</protein>
<sequence>MENKKKIVVHSNDIAYAEFDEFEMREMKLLLSLIATVTDDKPYFYDAKEMKRIVGMESQAYSKFAKLITNLQKQVLKINLEDDKYKTYNIFSVLSFDPKNKTIEIEYNSKFIPFILNFNKNFSKYYLENVEGLNNKYAIILYLRARANIFKYQFKLSVEEIQKKYGNNYKASDIDKRILVPALTEINKFTDINITVEKEYLASGRGRSKVVGYVFKISKKKKDLEENIYKAMNIANKNRFILNSKTINKESINLLLQEYSEEELVVGLKYAYKKINANFKTLTYLKKVINSGLEEKENKKNDIDLVEDEEIVSADLVEVMKDRVVADDEQTSDIVEYTSEEEERLVNYILENDGITYDFLQNMKCKSKSVYINTLRAAENRMKER</sequence>
<dbReference type="Pfam" id="PF21205">
    <property type="entry name" value="Rep3_C"/>
    <property type="match status" value="1"/>
</dbReference>
<dbReference type="AlphaFoldDB" id="A0A1T4RAJ1"/>
<dbReference type="Proteomes" id="UP000191153">
    <property type="component" value="Unassembled WGS sequence"/>
</dbReference>
<dbReference type="InterPro" id="IPR036390">
    <property type="entry name" value="WH_DNA-bd_sf"/>
</dbReference>
<reference evidence="3 4" key="1">
    <citation type="submission" date="2017-02" db="EMBL/GenBank/DDBJ databases">
        <authorList>
            <person name="Peterson S.W."/>
        </authorList>
    </citation>
    <scope>NUCLEOTIDE SEQUENCE [LARGE SCALE GENOMIC DNA]</scope>
    <source>
        <strain evidence="3 4">ATCC 700028</strain>
    </source>
</reference>
<dbReference type="InterPro" id="IPR000525">
    <property type="entry name" value="Initiator_Rep_WH1"/>
</dbReference>
<organism evidence="3 4">
    <name type="scientific">Cetobacterium ceti</name>
    <dbReference type="NCBI Taxonomy" id="180163"/>
    <lineage>
        <taxon>Bacteria</taxon>
        <taxon>Fusobacteriati</taxon>
        <taxon>Fusobacteriota</taxon>
        <taxon>Fusobacteriia</taxon>
        <taxon>Fusobacteriales</taxon>
        <taxon>Fusobacteriaceae</taxon>
        <taxon>Cetobacterium</taxon>
    </lineage>
</organism>
<dbReference type="STRING" id="180163.SAMN02745174_02631"/>
<comment type="similarity">
    <text evidence="1">Belongs to the initiator RepB protein family.</text>
</comment>
<dbReference type="Gene3D" id="1.10.10.10">
    <property type="entry name" value="Winged helix-like DNA-binding domain superfamily/Winged helix DNA-binding domain"/>
    <property type="match status" value="2"/>
</dbReference>
<dbReference type="SUPFAM" id="SSF46785">
    <property type="entry name" value="Winged helix' DNA-binding domain"/>
    <property type="match status" value="2"/>
</dbReference>
<dbReference type="InterPro" id="IPR036388">
    <property type="entry name" value="WH-like_DNA-bd_sf"/>
</dbReference>
<evidence type="ECO:0000259" key="2">
    <source>
        <dbReference type="Pfam" id="PF01051"/>
    </source>
</evidence>
<feature type="domain" description="Initiator Rep protein WH1" evidence="2">
    <location>
        <begin position="7"/>
        <end position="142"/>
    </location>
</feature>
<dbReference type="GO" id="GO:0006270">
    <property type="term" value="P:DNA replication initiation"/>
    <property type="evidence" value="ECO:0007669"/>
    <property type="project" value="InterPro"/>
</dbReference>